<dbReference type="InParanoid" id="A0A1Y2PCU6"/>
<keyword evidence="1" id="KW-0732">Signal</keyword>
<feature type="signal peptide" evidence="1">
    <location>
        <begin position="1"/>
        <end position="18"/>
    </location>
</feature>
<evidence type="ECO:0008006" key="4">
    <source>
        <dbReference type="Google" id="ProtNLM"/>
    </source>
</evidence>
<comment type="caution">
    <text evidence="2">The sequence shown here is derived from an EMBL/GenBank/DDBJ whole genome shotgun (WGS) entry which is preliminary data.</text>
</comment>
<feature type="non-terminal residue" evidence="2">
    <location>
        <position position="1630"/>
    </location>
</feature>
<evidence type="ECO:0000256" key="1">
    <source>
        <dbReference type="SAM" id="SignalP"/>
    </source>
</evidence>
<dbReference type="STRING" id="1635173.WH52_10485"/>
<organism evidence="2 3">
    <name type="scientific">Tenacibaculum holothuriorum</name>
    <dbReference type="NCBI Taxonomy" id="1635173"/>
    <lineage>
        <taxon>Bacteria</taxon>
        <taxon>Pseudomonadati</taxon>
        <taxon>Bacteroidota</taxon>
        <taxon>Flavobacteriia</taxon>
        <taxon>Flavobacteriales</taxon>
        <taxon>Flavobacteriaceae</taxon>
        <taxon>Tenacibaculum</taxon>
    </lineage>
</organism>
<feature type="chain" id="PRO_5013254579" description="DUF11 domain-containing protein" evidence="1">
    <location>
        <begin position="19"/>
        <end position="1630"/>
    </location>
</feature>
<reference evidence="2 3" key="1">
    <citation type="submission" date="2015-03" db="EMBL/GenBank/DDBJ databases">
        <title>Genome sequence of Tenacibaculum sp. S2-2, isolated from intestinal microbiota of sea cucumber, Apostichopus japonicas.</title>
        <authorList>
            <person name="Shao Z."/>
            <person name="Wang L."/>
            <person name="Li X."/>
        </authorList>
    </citation>
    <scope>NUCLEOTIDE SEQUENCE [LARGE SCALE GENOMIC DNA]</scope>
    <source>
        <strain evidence="2 3">S2-2</strain>
    </source>
</reference>
<dbReference type="Proteomes" id="UP000194221">
    <property type="component" value="Unassembled WGS sequence"/>
</dbReference>
<evidence type="ECO:0000313" key="2">
    <source>
        <dbReference type="EMBL" id="OSY87841.1"/>
    </source>
</evidence>
<evidence type="ECO:0000313" key="3">
    <source>
        <dbReference type="Proteomes" id="UP000194221"/>
    </source>
</evidence>
<keyword evidence="3" id="KW-1185">Reference proteome</keyword>
<dbReference type="EMBL" id="LAPZ01000007">
    <property type="protein sequence ID" value="OSY87841.1"/>
    <property type="molecule type" value="Genomic_DNA"/>
</dbReference>
<sequence length="1630" mass="174040">MKRLLPLLILVSSFFTQAQVDDKSKRTFESKKLKQIIQESLPANARRADVDFTQRLGAGGINVRGDLTFIGNNSMNRSWLPFGFSPGPNDPYDGFSQNGSLYMDYIDIDSNSSTFSSSRARLSLPSCSRIVFAGLYWAGVYPYERWDDDGNGEGVRSDDFNQIKFKLPGSPYQDITGDIIYNEPDLPSARPYVCFKDVTTMLQGLGASPNGNYLVGNVRGVVGWDQNNGLGGSAGWTLVIVYENENESSKNISIFDGFSTINPNSNPTTDITYSGFTTIPQGPVRASMLVGALEGDRGIGGDGFHIRDTNGDYIPQSTPNRNGATNFFNGSISLFDAFLGGRRPDSENTLGFDVDLFSLNDANVGNSLIANDQTSLDVRFTTSGDVYWAFLNALAVEIIEPKIQLVKTIDDGAGNDLGGTDVTLGSQLWYQVTFQNVGTDNAIDTEVIDRLPVNVDLLTNPGDLILPAGLTAADYTYTPPSSANGFRGELRFNIPDSMVEEGGAAHTIRFRVQVVSDCNELRNVCSNRIENQAFANYSSDEAGTPRVINEPSFAGIDACNFGIVGASNFLVDIDGCSFTRDEVLCGTSVTLTAGAGFETYEWTGPNGPIPGNNQSITVSQVGTYTVAKTASAASGCLNLTETINVIDIAAGPNPLTPFADRMLVCPNNNLDLAEIYLCGTTSSRTINLPIASGSTTTARWFKLDEGSCADETENGCPNVRTSCTWNEVGSGGISETFNEAGEYRVDILYDGRCPRSYYFNVFQATLNPTITPEDIICGNDGSIMVSNVPPGYEFSLTGPNGYNLPFQAGNVPNNVLDVNVSEPGDYNLVIRNASAPGGCTYSFPPINIQRRDIDIDLRIDNTILCFDDIAEIRVQVNNVPGPYTYVVTQGTNTVGSAISVPSNDQTFNVNNAGTYQVTVTTAQCTITRSIDVIKPNELTLTAVSTKDITCLNGASDGIITLTAGGGTLDSSTGGVYRYAIWTRQGTDLYTNVSDINLADWQTGNTFNIPNGQEGEYRFIVVDSNNCTTISNPIIINVEAPLTFSEIHTDISCSGQTDGTINVQVNGSSNGYLLEYSINGGTTYQTSGLFNNLSPNNYTITIRASRNSYQCEYTVGPIEIENKTPIVSSASVTKHSTCTAPTGGEITFVAATGGTGPDYTYGLNGNYLPDLVRSNLTPGDYVVTVRDENNCVEPLGTLTINDVPGAPNLSRTIAYNCDGTGNITVTANPTGSYTYTLINSAGTRVDNSTGVFNNQPVGSYTVEVAYGSSCTTDISANVAANQEFRGSIVGSTDSECFGSDNGTITIQAENFSGGSYQYSLDGTNWSDTADNPYRIVGLGAGTHNISIRDTSGGGMVCDVSLGSITIAQPDELTLSASVTQVASCTGTGATITAVASGGTPPYTYSIDGTTWQSSPVFSNVAPSPTPYTVMIRDSRNCNECGCTANLFENGSFESPSESTTRFRQLHEDNVPGWDSTASDNLIEVWYNNFNGVSAHEGVAFAELNARTESSLYQEYCTQPGDVISWSVAHRGRAGVDEAVVKIGGDLATASVVENMSTGRNAWVVYNGTYTVPADQSTTVIAFEAVSTATGSLTVGNFIDDVQISIANNSCVPVRVNVAQPSPVLHTADVVN</sequence>
<proteinExistence type="predicted"/>
<protein>
    <recommendedName>
        <fullName evidence="4">DUF11 domain-containing protein</fullName>
    </recommendedName>
</protein>
<gene>
    <name evidence="2" type="ORF">WH52_10485</name>
</gene>
<name>A0A1Y2PCU6_9FLAO</name>
<accession>A0A1Y2PCU6</accession>